<evidence type="ECO:0000313" key="1">
    <source>
        <dbReference type="EMBL" id="CAG7644652.1"/>
    </source>
</evidence>
<name>A0A8J2JGG1_9HEXA</name>
<sequence length="255" mass="29064">MPLGGSNSSAPLASFEEQRQSNAKYFRIVSINKTEINDATAILLLHQNAQERRRAISYKVNQLVTDELLAKIQAEVHDAVVVVSINANVNHKLMFLGQNKQTLNPLVWPNVEDLVLNFGYSKCDSDKKLFNPQGFKYAPKSPQIPNYCDPLVKYLLEESEFMPQFGPFIGRMIGTQALQLTINLVRSLQNLKDREKLFNMESKKLAAKFLNIGLRTVYRAEKQLEDTRNINTSHSIRGYYFLLPAEFSTYTAPNF</sequence>
<organism evidence="1 2">
    <name type="scientific">Allacma fusca</name>
    <dbReference type="NCBI Taxonomy" id="39272"/>
    <lineage>
        <taxon>Eukaryota</taxon>
        <taxon>Metazoa</taxon>
        <taxon>Ecdysozoa</taxon>
        <taxon>Arthropoda</taxon>
        <taxon>Hexapoda</taxon>
        <taxon>Collembola</taxon>
        <taxon>Symphypleona</taxon>
        <taxon>Sminthuridae</taxon>
        <taxon>Allacma</taxon>
    </lineage>
</organism>
<accession>A0A8J2JGG1</accession>
<reference evidence="1" key="1">
    <citation type="submission" date="2021-06" db="EMBL/GenBank/DDBJ databases">
        <authorList>
            <person name="Hodson N. C."/>
            <person name="Mongue J. A."/>
            <person name="Jaron S. K."/>
        </authorList>
    </citation>
    <scope>NUCLEOTIDE SEQUENCE</scope>
</reference>
<protein>
    <submittedName>
        <fullName evidence="1">Uncharacterized protein</fullName>
    </submittedName>
</protein>
<dbReference type="EMBL" id="CAJVCH010002510">
    <property type="protein sequence ID" value="CAG7644652.1"/>
    <property type="molecule type" value="Genomic_DNA"/>
</dbReference>
<gene>
    <name evidence="1" type="ORF">AFUS01_LOCUS524</name>
</gene>
<dbReference type="Proteomes" id="UP000708208">
    <property type="component" value="Unassembled WGS sequence"/>
</dbReference>
<evidence type="ECO:0000313" key="2">
    <source>
        <dbReference type="Proteomes" id="UP000708208"/>
    </source>
</evidence>
<proteinExistence type="predicted"/>
<dbReference type="AlphaFoldDB" id="A0A8J2JGG1"/>
<dbReference type="OrthoDB" id="6613659at2759"/>
<comment type="caution">
    <text evidence="1">The sequence shown here is derived from an EMBL/GenBank/DDBJ whole genome shotgun (WGS) entry which is preliminary data.</text>
</comment>
<keyword evidence="2" id="KW-1185">Reference proteome</keyword>